<dbReference type="InterPro" id="IPR025110">
    <property type="entry name" value="AMP-bd_C"/>
</dbReference>
<dbReference type="InterPro" id="IPR001242">
    <property type="entry name" value="Condensation_dom"/>
</dbReference>
<dbReference type="Pfam" id="PF00550">
    <property type="entry name" value="PP-binding"/>
    <property type="match status" value="2"/>
</dbReference>
<dbReference type="InterPro" id="IPR018201">
    <property type="entry name" value="Ketoacyl_synth_AS"/>
</dbReference>
<gene>
    <name evidence="6" type="primary">dltA_3</name>
    <name evidence="6" type="ORF">CROST_027980</name>
</gene>
<dbReference type="InterPro" id="IPR020841">
    <property type="entry name" value="PKS_Beta-ketoAc_synthase_dom"/>
</dbReference>
<evidence type="ECO:0000256" key="3">
    <source>
        <dbReference type="ARBA" id="ARBA00022450"/>
    </source>
</evidence>
<dbReference type="PROSITE" id="PS52004">
    <property type="entry name" value="KS3_2"/>
    <property type="match status" value="1"/>
</dbReference>
<dbReference type="InterPro" id="IPR010071">
    <property type="entry name" value="AA_adenyl_dom"/>
</dbReference>
<dbReference type="EMBL" id="CP096983">
    <property type="protein sequence ID" value="URZ12081.1"/>
    <property type="molecule type" value="Genomic_DNA"/>
</dbReference>
<dbReference type="InterPro" id="IPR000873">
    <property type="entry name" value="AMP-dep_synth/lig_dom"/>
</dbReference>
<dbReference type="InterPro" id="IPR013968">
    <property type="entry name" value="PKS_KR"/>
</dbReference>
<dbReference type="Gene3D" id="3.30.559.30">
    <property type="entry name" value="Nonribosomal peptide synthetase, condensation domain"/>
    <property type="match status" value="1"/>
</dbReference>
<dbReference type="GO" id="GO:0005737">
    <property type="term" value="C:cytoplasm"/>
    <property type="evidence" value="ECO:0007669"/>
    <property type="project" value="TreeGrafter"/>
</dbReference>
<comment type="similarity">
    <text evidence="2">Belongs to the ATP-dependent AMP-binding enzyme family.</text>
</comment>
<dbReference type="Gene3D" id="3.30.559.10">
    <property type="entry name" value="Chloramphenicol acetyltransferase-like domain"/>
    <property type="match status" value="1"/>
</dbReference>
<dbReference type="SUPFAM" id="SSF52777">
    <property type="entry name" value="CoA-dependent acyltransferases"/>
    <property type="match status" value="2"/>
</dbReference>
<dbReference type="PROSITE" id="PS00606">
    <property type="entry name" value="KS3_1"/>
    <property type="match status" value="1"/>
</dbReference>
<dbReference type="InterPro" id="IPR009081">
    <property type="entry name" value="PP-bd_ACP"/>
</dbReference>
<dbReference type="Gene3D" id="2.30.38.10">
    <property type="entry name" value="Luciferase, Domain 3"/>
    <property type="match status" value="1"/>
</dbReference>
<keyword evidence="6" id="KW-0436">Ligase</keyword>
<dbReference type="Gene3D" id="3.40.50.980">
    <property type="match status" value="2"/>
</dbReference>
<dbReference type="InterPro" id="IPR045851">
    <property type="entry name" value="AMP-bd_C_sf"/>
</dbReference>
<dbReference type="InterPro" id="IPR036291">
    <property type="entry name" value="NAD(P)-bd_dom_sf"/>
</dbReference>
<reference evidence="6 7" key="1">
    <citation type="submission" date="2022-04" db="EMBL/GenBank/DDBJ databases">
        <title>Genome sequence of C. roseum typestrain.</title>
        <authorList>
            <person name="Poehlein A."/>
            <person name="Schoch T."/>
            <person name="Duerre P."/>
            <person name="Daniel R."/>
        </authorList>
    </citation>
    <scope>NUCLEOTIDE SEQUENCE [LARGE SCALE GENOMIC DNA]</scope>
    <source>
        <strain evidence="6 7">DSM 7320</strain>
    </source>
</reference>
<dbReference type="InterPro" id="IPR016039">
    <property type="entry name" value="Thiolase-like"/>
</dbReference>
<evidence type="ECO:0000313" key="7">
    <source>
        <dbReference type="Proteomes" id="UP000190951"/>
    </source>
</evidence>
<evidence type="ECO:0000313" key="6">
    <source>
        <dbReference type="EMBL" id="URZ12081.1"/>
    </source>
</evidence>
<evidence type="ECO:0000256" key="5">
    <source>
        <dbReference type="ARBA" id="ARBA00022679"/>
    </source>
</evidence>
<dbReference type="Gene3D" id="3.30.300.30">
    <property type="match status" value="1"/>
</dbReference>
<keyword evidence="4" id="KW-0597">Phosphoprotein</keyword>
<protein>
    <submittedName>
        <fullName evidence="6">D-alanine--D-alanyl carrier protein ligase</fullName>
        <ecNumber evidence="6">6.2.1.54</ecNumber>
    </submittedName>
</protein>
<dbReference type="GO" id="GO:0031177">
    <property type="term" value="F:phosphopantetheine binding"/>
    <property type="evidence" value="ECO:0007669"/>
    <property type="project" value="TreeGrafter"/>
</dbReference>
<dbReference type="Pfam" id="PF02801">
    <property type="entry name" value="Ketoacyl-synt_C"/>
    <property type="match status" value="1"/>
</dbReference>
<dbReference type="PROSITE" id="PS00455">
    <property type="entry name" value="AMP_BINDING"/>
    <property type="match status" value="1"/>
</dbReference>
<dbReference type="SUPFAM" id="SSF47336">
    <property type="entry name" value="ACP-like"/>
    <property type="match status" value="2"/>
</dbReference>
<dbReference type="EC" id="6.2.1.54" evidence="6"/>
<dbReference type="Pfam" id="PF00109">
    <property type="entry name" value="ketoacyl-synt"/>
    <property type="match status" value="1"/>
</dbReference>
<dbReference type="Pfam" id="PF22621">
    <property type="entry name" value="CurL-like_PKS_C"/>
    <property type="match status" value="1"/>
</dbReference>
<keyword evidence="5" id="KW-0808">Transferase</keyword>
<keyword evidence="7" id="KW-1185">Reference proteome</keyword>
<dbReference type="PANTHER" id="PTHR45527">
    <property type="entry name" value="NONRIBOSOMAL PEPTIDE SYNTHETASE"/>
    <property type="match status" value="1"/>
</dbReference>
<dbReference type="CDD" id="cd00833">
    <property type="entry name" value="PKS"/>
    <property type="match status" value="1"/>
</dbReference>
<dbReference type="SUPFAM" id="SSF56801">
    <property type="entry name" value="Acetyl-CoA synthetase-like"/>
    <property type="match status" value="1"/>
</dbReference>
<dbReference type="Gene3D" id="3.40.50.720">
    <property type="entry name" value="NAD(P)-binding Rossmann-like Domain"/>
    <property type="match status" value="1"/>
</dbReference>
<dbReference type="SUPFAM" id="SSF53901">
    <property type="entry name" value="Thiolase-like"/>
    <property type="match status" value="1"/>
</dbReference>
<dbReference type="SUPFAM" id="SSF51735">
    <property type="entry name" value="NAD(P)-binding Rossmann-fold domains"/>
    <property type="match status" value="1"/>
</dbReference>
<sequence>MEDFQKLNKDNVEDMIPLTSMQEEMLFTYLKDENSEQYFEQLSLNLKGNINIEMFKKSWQNVINSNEMLRTIYRWKNISHPIQIILKNHTIPIFEIDLSNLEYNLKKVNLDKIKKKDKKRGIDITREPMRITLCKITEDEYEMIISNHHIIYDGWSNSIILKEFFGFYNGLSDGKDIGRIRKNRYREFIKFNEGVDKISQKEYWKEYLDKIDTVTTVPFKVSSQYKKNKMKDYSIKLSGEIKEKLEVYCKDNGFSKASFFYGLWAVLLQKYNNSKDALIGITTSNRKSTIKGITEMVGLFINTMPLRVKSFSSSMIVDILRNVQSDLTKINENSDLSINEIKESINFDSRSGLFDSIVVVENYPLDMNDLNKGKHLKVNSYSMYENTNFDLTFEISLFDEIVFKYSFNEANFEKGFIENVNDTYIRFIKTVVEDNKLRLYDLQLVSKIEKEKILNDFKGKEIKYPKHQSIYELFKEKVLEYPNNISLVFKNEKITYKQLDSRVSELAKIIINFKIGKGNIVGIIVDRSLEMVVSMLAVLKSGAAYLPIDPEYPLDRINYIIEDSKVSLILTKKKLDLNFNFIGDIIYLDDKKIYKLKKASSILERIPKDTAYIIYTSGSTGKPKGVVIRHKSIVNTLHWRKNYYKFNSSDVILQLPSFSFDSSVEDIFTPLISGASVVILTKDQRYNFSDIEKIIKDEKITHFLSVPSFYKTMLQEISDCLVNMRTITIAGENFKENLVREHFEKLSNVELFNEYGPTENSVCSTVYKFDKENIQLLIGNCIDNTKCYILDEDNNVMPIGVPGELCVSGPGLAYGYLGKENLTKEKFISNPINTEERMYKTGDLAKWESDGNIKFLGRIDHQIKIRGFRIELEEIENVILKSEDIDNVVVIQNDKSINKDTLCAFLVASNEISIDKIKENIANSLPNYMIPNYFIKLEQMPLTPNAKVDRSALLQILKDNINEQKLIEKPSNDVETNILNIWREVLQINDIDVNSNLFDVGGDSLKLMRIHFKIDKLYKEKISIAQMFSVPTIRAISNKILGIEESREKEESDIKEELISTENDIAIIGVSCEISKAKSAEEFWDLIANKTDCIKELSKLRKKDCKNYLRAISKFKQYEKIKFPKAAFLDEIDKFDYEFFGLSPKEASLMDPYQRIFLESVYKAFEDAGYTNDELKGSRTGIYVGYSNSGGNVYQDMISNICPEDIDLSVVGNIPMVIASRISYLLDLKGPALLIDTACSSSLVAVNYACQDIKNKKCNLAVVGGVRVSLNPYIKKENIGIASTDGKTRAFDDSSDGTGGGEGVISIVLKPLSNAEKDNDNIYAVIKGTSVNQDGSSIGLTAPNPEAQAQVIIKAWQDAGVKPEEISYLEAHGTGTKLGDPIEIEGLTRAFSKYTDKRQFCAIGSVKSNIGHLDNLSGLAGLLKCIMALKNKKLPPTIHFNKPNRKINFISAPVYINDKLTTWQGSGRLRKAGISSFGLGGTNCHVLLGEAPIRNFKEELKDRYRFLVISAKNYNTLNTLIDSYVKFLYHNVEVNLDNMCYTAAIGRNHYEFRVAVYFKNREELLEKLNNIKCEDLREINSEGIYYSTISSKNSNEKNILSKINEITTNKDIGLSEIKKLCELYIRHNKIPWKEIYKNKKRFKISIPVYPFERRRCWLNIDSSDVNKSNYHRVVWEKSDEVQLQNYVEDNNFIVFKDSEGISDRLISYLESKNKYVIEVSIGNEFTKINDKKYIITSSYEDNYKLMNEVKHKNIEHILYFSHINEKCSFKDNELSFKDNITIVSVFNLIQSTVRNFKTGIKITFISQYVNKVLYDQNIVNPLNSQVFGLCKVADQEYSNVKFKCIDIDECINVADILKEAMSITNTVIVAYRNSKRYVECLEEFEVENEEKSGLKIASKGVYVITGGTGGIGLEIAKYLSKKGNINIVLIGRKEFPPVSEWDKCEEDKNLYRVINKVRQIENNGSKVFIYSADISDYEKTKEVFEDIKKNIGEVKGLFHAAGVGGNGFLTKMKDREFLKVLSPKVKGTLVLSKIIEGMKLDFMILFSSATAITGAKGQGDYTAANTFLDSFASFMNLKGTKTISINWSQWKETGMAFEYGSTDNSEIFTSLETKEAIFLFDNIINLNIERIMIGNLKINHKKILINDELIKIINDDLFNRENELNKEKNLIKKNTEIKVQLEGRIKNSYSEIENEIASIWYEVLGFDKFNVFDNFFEIGGDSISINRVFSEIEKLYPNRITLVDLFTYTTIESIAGLIAYDDSKELALARGSLELDSQIKIIIDKLKSGKFEVRNAIDEFKALEVKNG</sequence>
<dbReference type="SMART" id="SM00822">
    <property type="entry name" value="PKS_KR"/>
    <property type="match status" value="1"/>
</dbReference>
<dbReference type="PANTHER" id="PTHR45527:SF1">
    <property type="entry name" value="FATTY ACID SYNTHASE"/>
    <property type="match status" value="1"/>
</dbReference>
<name>A0A1S8KZT0_9CLOT</name>
<dbReference type="Gene3D" id="1.10.1200.10">
    <property type="entry name" value="ACP-like"/>
    <property type="match status" value="2"/>
</dbReference>
<dbReference type="FunFam" id="3.40.50.980:FF:000001">
    <property type="entry name" value="Non-ribosomal peptide synthetase"/>
    <property type="match status" value="1"/>
</dbReference>
<evidence type="ECO:0000256" key="1">
    <source>
        <dbReference type="ARBA" id="ARBA00001957"/>
    </source>
</evidence>
<dbReference type="GO" id="GO:0044550">
    <property type="term" value="P:secondary metabolite biosynthetic process"/>
    <property type="evidence" value="ECO:0007669"/>
    <property type="project" value="TreeGrafter"/>
</dbReference>
<dbReference type="GO" id="GO:0016874">
    <property type="term" value="F:ligase activity"/>
    <property type="evidence" value="ECO:0007669"/>
    <property type="project" value="UniProtKB-KW"/>
</dbReference>
<dbReference type="GO" id="GO:0006633">
    <property type="term" value="P:fatty acid biosynthetic process"/>
    <property type="evidence" value="ECO:0007669"/>
    <property type="project" value="InterPro"/>
</dbReference>
<evidence type="ECO:0000256" key="4">
    <source>
        <dbReference type="ARBA" id="ARBA00022553"/>
    </source>
</evidence>
<accession>A0A1S8KZT0</accession>
<dbReference type="Pfam" id="PF08659">
    <property type="entry name" value="KR"/>
    <property type="match status" value="1"/>
</dbReference>
<dbReference type="Gene3D" id="1.10.1240.100">
    <property type="match status" value="1"/>
</dbReference>
<dbReference type="Pfam" id="PF00668">
    <property type="entry name" value="Condensation"/>
    <property type="match status" value="1"/>
</dbReference>
<dbReference type="PROSITE" id="PS50075">
    <property type="entry name" value="CARRIER"/>
    <property type="match status" value="2"/>
</dbReference>
<dbReference type="Pfam" id="PF00501">
    <property type="entry name" value="AMP-binding"/>
    <property type="match status" value="1"/>
</dbReference>
<dbReference type="InterPro" id="IPR014031">
    <property type="entry name" value="Ketoacyl_synth_C"/>
</dbReference>
<evidence type="ECO:0000256" key="2">
    <source>
        <dbReference type="ARBA" id="ARBA00006432"/>
    </source>
</evidence>
<dbReference type="GO" id="GO:0004315">
    <property type="term" value="F:3-oxoacyl-[acyl-carrier-protein] synthase activity"/>
    <property type="evidence" value="ECO:0007669"/>
    <property type="project" value="InterPro"/>
</dbReference>
<dbReference type="InterPro" id="IPR057326">
    <property type="entry name" value="KR_dom"/>
</dbReference>
<dbReference type="Gene3D" id="3.40.47.10">
    <property type="match status" value="1"/>
</dbReference>
<keyword evidence="3" id="KW-0596">Phosphopantetheine</keyword>
<dbReference type="NCBIfam" id="TIGR01733">
    <property type="entry name" value="AA-adenyl-dom"/>
    <property type="match status" value="1"/>
</dbReference>
<organism evidence="6 7">
    <name type="scientific">Clostridium felsineum</name>
    <dbReference type="NCBI Taxonomy" id="36839"/>
    <lineage>
        <taxon>Bacteria</taxon>
        <taxon>Bacillati</taxon>
        <taxon>Bacillota</taxon>
        <taxon>Clostridia</taxon>
        <taxon>Eubacteriales</taxon>
        <taxon>Clostridiaceae</taxon>
        <taxon>Clostridium</taxon>
    </lineage>
</organism>
<dbReference type="InterPro" id="IPR020845">
    <property type="entry name" value="AMP-binding_CS"/>
</dbReference>
<dbReference type="Proteomes" id="UP000190951">
    <property type="component" value="Chromosome"/>
</dbReference>
<dbReference type="STRING" id="84029.CROST_37630"/>
<dbReference type="RefSeq" id="WP_077832105.1">
    <property type="nucleotide sequence ID" value="NZ_CP096983.1"/>
</dbReference>
<comment type="cofactor">
    <cofactor evidence="1">
        <name>pantetheine 4'-phosphate</name>
        <dbReference type="ChEBI" id="CHEBI:47942"/>
    </cofactor>
</comment>
<dbReference type="Pfam" id="PF13193">
    <property type="entry name" value="AMP-binding_C"/>
    <property type="match status" value="1"/>
</dbReference>
<dbReference type="KEGG" id="crw:CROST_027980"/>
<dbReference type="SMART" id="SM00825">
    <property type="entry name" value="PKS_KS"/>
    <property type="match status" value="1"/>
</dbReference>
<dbReference type="InterPro" id="IPR036736">
    <property type="entry name" value="ACP-like_sf"/>
</dbReference>
<dbReference type="InterPro" id="IPR014030">
    <property type="entry name" value="Ketoacyl_synth_N"/>
</dbReference>
<dbReference type="CDD" id="cd08953">
    <property type="entry name" value="KR_2_SDR_x"/>
    <property type="match status" value="1"/>
</dbReference>
<dbReference type="FunFam" id="3.40.50.12780:FF:000012">
    <property type="entry name" value="Non-ribosomal peptide synthetase"/>
    <property type="match status" value="1"/>
</dbReference>
<proteinExistence type="inferred from homology"/>
<dbReference type="GO" id="GO:0043041">
    <property type="term" value="P:amino acid activation for nonribosomal peptide biosynthetic process"/>
    <property type="evidence" value="ECO:0007669"/>
    <property type="project" value="TreeGrafter"/>
</dbReference>
<dbReference type="InterPro" id="IPR023213">
    <property type="entry name" value="CAT-like_dom_sf"/>
</dbReference>